<dbReference type="GO" id="GO:0016226">
    <property type="term" value="P:iron-sulfur cluster assembly"/>
    <property type="evidence" value="ECO:0007669"/>
    <property type="project" value="InterPro"/>
</dbReference>
<organism evidence="3 4">
    <name type="scientific">Candidatus Gallitreponema excrementavium</name>
    <dbReference type="NCBI Taxonomy" id="2840840"/>
    <lineage>
        <taxon>Bacteria</taxon>
        <taxon>Pseudomonadati</taxon>
        <taxon>Spirochaetota</taxon>
        <taxon>Spirochaetia</taxon>
        <taxon>Spirochaetales</taxon>
        <taxon>Candidatus Gallitreponema</taxon>
    </lineage>
</organism>
<accession>A0A9D9N2J2</accession>
<sequence length="310" mass="34024">MEKTTENITNSLLKEISGKEIKDFKGAYNIRVDCGSIARQSSENIKIETKKDNPGMDIIIKENTKGEEVYIPACVTHTKVEDLVYNDFYVGENADVTIIAGCGVHTETGEPARHNGIHRFFLKKNSRVLYLEKHVGTGVTRGQRNIDPVTEVYQEEDSIMEMDTSQLGGVDSTERKTKAFLKKGASLIIKEHLLTDGEQKAVTDFYVEMNGDNSSVNLVSRSVARGNSKQYYHSNIVGNAVCTGHSECDAILADKGVVSASPELTAANENASLIHEAAIGKIAGDQILKLRTLGLTEEEAEQKIIDGFLK</sequence>
<dbReference type="InterPro" id="IPR000825">
    <property type="entry name" value="SUF_FeS_clus_asmbl_SufBD_core"/>
</dbReference>
<proteinExistence type="inferred from homology"/>
<comment type="similarity">
    <text evidence="1">Belongs to the iron-sulfur cluster assembly SufBD family.</text>
</comment>
<protein>
    <submittedName>
        <fullName evidence="3">SufD family Fe-S cluster assembly protein</fullName>
    </submittedName>
</protein>
<dbReference type="AlphaFoldDB" id="A0A9D9N2J2"/>
<dbReference type="Proteomes" id="UP000823638">
    <property type="component" value="Unassembled WGS sequence"/>
</dbReference>
<comment type="caution">
    <text evidence="3">The sequence shown here is derived from an EMBL/GenBank/DDBJ whole genome shotgun (WGS) entry which is preliminary data.</text>
</comment>
<dbReference type="InterPro" id="IPR037284">
    <property type="entry name" value="SUF_FeS_clus_asmbl_SufBD_sf"/>
</dbReference>
<evidence type="ECO:0000313" key="4">
    <source>
        <dbReference type="Proteomes" id="UP000823638"/>
    </source>
</evidence>
<dbReference type="PANTHER" id="PTHR30508:SF1">
    <property type="entry name" value="UPF0051 PROTEIN ABCI8, CHLOROPLASTIC-RELATED"/>
    <property type="match status" value="1"/>
</dbReference>
<dbReference type="InterPro" id="IPR055346">
    <property type="entry name" value="Fe-S_cluster_assembly_SufBD"/>
</dbReference>
<gene>
    <name evidence="3" type="ORF">IAA81_07650</name>
</gene>
<dbReference type="EMBL" id="JADIMM010000087">
    <property type="protein sequence ID" value="MBO8458086.1"/>
    <property type="molecule type" value="Genomic_DNA"/>
</dbReference>
<reference evidence="3" key="1">
    <citation type="submission" date="2020-10" db="EMBL/GenBank/DDBJ databases">
        <authorList>
            <person name="Gilroy R."/>
        </authorList>
    </citation>
    <scope>NUCLEOTIDE SEQUENCE</scope>
    <source>
        <strain evidence="3">10532</strain>
    </source>
</reference>
<name>A0A9D9N2J2_9SPIR</name>
<evidence type="ECO:0000259" key="2">
    <source>
        <dbReference type="Pfam" id="PF01458"/>
    </source>
</evidence>
<feature type="domain" description="SUF system FeS cluster assembly SufBD core" evidence="2">
    <location>
        <begin position="90"/>
        <end position="308"/>
    </location>
</feature>
<evidence type="ECO:0000256" key="1">
    <source>
        <dbReference type="ARBA" id="ARBA00043967"/>
    </source>
</evidence>
<dbReference type="PANTHER" id="PTHR30508">
    <property type="entry name" value="FES CLUSTER ASSEMBLY PROTEIN SUF"/>
    <property type="match status" value="1"/>
</dbReference>
<evidence type="ECO:0000313" key="3">
    <source>
        <dbReference type="EMBL" id="MBO8458086.1"/>
    </source>
</evidence>
<dbReference type="SUPFAM" id="SSF101960">
    <property type="entry name" value="Stabilizer of iron transporter SufD"/>
    <property type="match status" value="1"/>
</dbReference>
<dbReference type="Pfam" id="PF01458">
    <property type="entry name" value="SUFBD_core"/>
    <property type="match status" value="1"/>
</dbReference>
<reference evidence="3" key="2">
    <citation type="journal article" date="2021" name="PeerJ">
        <title>Extensive microbial diversity within the chicken gut microbiome revealed by metagenomics and culture.</title>
        <authorList>
            <person name="Gilroy R."/>
            <person name="Ravi A."/>
            <person name="Getino M."/>
            <person name="Pursley I."/>
            <person name="Horton D.L."/>
            <person name="Alikhan N.F."/>
            <person name="Baker D."/>
            <person name="Gharbi K."/>
            <person name="Hall N."/>
            <person name="Watson M."/>
            <person name="Adriaenssens E.M."/>
            <person name="Foster-Nyarko E."/>
            <person name="Jarju S."/>
            <person name="Secka A."/>
            <person name="Antonio M."/>
            <person name="Oren A."/>
            <person name="Chaudhuri R.R."/>
            <person name="La Ragione R."/>
            <person name="Hildebrand F."/>
            <person name="Pallen M.J."/>
        </authorList>
    </citation>
    <scope>NUCLEOTIDE SEQUENCE</scope>
    <source>
        <strain evidence="3">10532</strain>
    </source>
</reference>